<comment type="cofactor">
    <cofactor evidence="19 24">
        <name>Mg(2+)</name>
        <dbReference type="ChEBI" id="CHEBI:18420"/>
    </cofactor>
    <cofactor evidence="19 24">
        <name>Mn(2+)</name>
        <dbReference type="ChEBI" id="CHEBI:29035"/>
    </cofactor>
</comment>
<feature type="disulfide bond" evidence="22">
    <location>
        <begin position="42"/>
        <end position="47"/>
    </location>
</feature>
<feature type="disulfide bond" evidence="22">
    <location>
        <begin position="121"/>
        <end position="127"/>
    </location>
</feature>
<dbReference type="Pfam" id="PF08917">
    <property type="entry name" value="ecTbetaR2"/>
    <property type="match status" value="1"/>
</dbReference>
<proteinExistence type="inferred from homology"/>
<dbReference type="GO" id="GO:0046872">
    <property type="term" value="F:metal ion binding"/>
    <property type="evidence" value="ECO:0007669"/>
    <property type="project" value="UniProtKB-KW"/>
</dbReference>
<sequence length="587" mass="65495">SWTCWSTLLMSIMFICLPVLVQSLSHLSYNFCKWCEDSSPVCEDSVCLTNCSLSSFCNSIEEICVAVWRKTNDTMTVDTMCHHPALPLEGVDPGLLLNFTTRECHMVKQPAEEGAMMVCGCHGEHECNDKLIFDKGANGFSRLHSKDVIPVVVVSLVPPVMVALIAIAAFYFYRIRRPDKPSPPARPDWPTKRTPELYQALDLPCQGARREGGDVTGAERDESNAKVPSPHSDTIGSMTNWQSHLPIKLEVLVGKGRFAEVWRACLLGTERGGVSSCQTMAVKVFPAVEYASWRNECAIFSDPELQHDNVVQFLAAEEKGPPSHALRSYWLVLAYHSLGNLQEFLTANILSWEELVAMAGSIAKGLAHLHSDTTPRGASKVPVAHRDLKSSNIVVKSRNECALCDFGLALRLDISLTVDDYANSGQVGTARYMAPEVLESRVNLEDLEAFKQMDVYSMALVLWEMASRCHAIGEVKSYEPAFGSKVCEQPCVDSMRDLVLRDRGRPDIPSTWTQHQGMNVFCSTITECWDHDPEARLTAHCVVERFNALQEAEAEEEEEEEEEAQEEEAREEVEGEEEEEEEAGRQE</sequence>
<evidence type="ECO:0000256" key="25">
    <source>
        <dbReference type="SAM" id="MobiDB-lite"/>
    </source>
</evidence>
<dbReference type="InterPro" id="IPR045860">
    <property type="entry name" value="Snake_toxin-like_sf"/>
</dbReference>
<keyword evidence="22" id="KW-1015">Disulfide bond</keyword>
<comment type="function">
    <text evidence="19">Transmembrane serine/threonine kinase forming with the TGF-beta type I serine/threonine kinase receptor, TGFBR1, the non-promiscuous receptor for the TGF-beta cytokines TGFB1, TGFB2 and TGFB3. Transduces the TGFB1, TGFB2 and TGFB3 signal from the cell surface to the cytoplasm and is thus regulating a plethora of physiological and pathological processes including cell cycle arrest in epithelial and hematopoietic cells, control of mesenchymal cell proliferation and differentiation, wound healing, extracellular matrix production, immunosuppression and carcinogenesis. The formation of the receptor complex composed of 2 TGFBR1 and 2 TGFBR2 molecules symmetrically bound to the cytokine dimer results in the phosphorylation and the activation of TGFRB1 by the constitutively active TGFBR2. Activated TGFBR1 phosphorylates SMAD2 which dissociates from the receptor and interacts with SMAD4. The SMAD2-SMAD4 complex is subsequently translocated to the nucleus where it modulates the transcription of the TGF-beta-regulated genes. This constitutes the canonical SMAD-dependent TGF-beta signaling cascade. Also involved in non-canonical, SMAD-independent TGF-beta signaling pathways.</text>
</comment>
<dbReference type="PANTHER" id="PTHR23255">
    <property type="entry name" value="TRANSFORMING GROWTH FACTOR-BETA RECEPTOR TYPE I AND II"/>
    <property type="match status" value="1"/>
</dbReference>
<evidence type="ECO:0000256" key="7">
    <source>
        <dbReference type="ARBA" id="ARBA00022604"/>
    </source>
</evidence>
<keyword evidence="9" id="KW-0812">Transmembrane</keyword>
<keyword evidence="12 19" id="KW-0418">Kinase</keyword>
<evidence type="ECO:0000256" key="6">
    <source>
        <dbReference type="ARBA" id="ARBA00022527"/>
    </source>
</evidence>
<dbReference type="STRING" id="144197.ENSSPAP00000008805"/>
<feature type="region of interest" description="Disordered" evidence="25">
    <location>
        <begin position="548"/>
        <end position="587"/>
    </location>
</feature>
<evidence type="ECO:0000256" key="10">
    <source>
        <dbReference type="ARBA" id="ARBA00022729"/>
    </source>
</evidence>
<evidence type="ECO:0000256" key="1">
    <source>
        <dbReference type="ARBA" id="ARBA00004285"/>
    </source>
</evidence>
<feature type="active site" description="Proton acceptor" evidence="20">
    <location>
        <position position="387"/>
    </location>
</feature>
<dbReference type="GO" id="GO:0007507">
    <property type="term" value="P:heart development"/>
    <property type="evidence" value="ECO:0007669"/>
    <property type="project" value="TreeGrafter"/>
</dbReference>
<evidence type="ECO:0000256" key="9">
    <source>
        <dbReference type="ARBA" id="ARBA00022692"/>
    </source>
</evidence>
<evidence type="ECO:0000256" key="21">
    <source>
        <dbReference type="PIRSR" id="PIRSR037393-2"/>
    </source>
</evidence>
<dbReference type="InterPro" id="IPR011009">
    <property type="entry name" value="Kinase-like_dom_sf"/>
</dbReference>
<dbReference type="Pfam" id="PF00069">
    <property type="entry name" value="Pkinase"/>
    <property type="match status" value="1"/>
</dbReference>
<dbReference type="FunFam" id="1.10.510.10:FF:000260">
    <property type="entry name" value="TGF-beta receptor type-2"/>
    <property type="match status" value="1"/>
</dbReference>
<dbReference type="SUPFAM" id="SSF57302">
    <property type="entry name" value="Snake toxin-like"/>
    <property type="match status" value="1"/>
</dbReference>
<dbReference type="PIRSF" id="PIRSF037393">
    <property type="entry name" value="TGFRII"/>
    <property type="match status" value="1"/>
</dbReference>
<evidence type="ECO:0000256" key="12">
    <source>
        <dbReference type="ARBA" id="ARBA00022777"/>
    </source>
</evidence>
<dbReference type="SMART" id="SM00220">
    <property type="entry name" value="S_TKc"/>
    <property type="match status" value="1"/>
</dbReference>
<evidence type="ECO:0000256" key="16">
    <source>
        <dbReference type="ARBA" id="ARBA00023170"/>
    </source>
</evidence>
<feature type="binding site" evidence="21 23">
    <location>
        <position position="283"/>
    </location>
    <ligand>
        <name>ATP</name>
        <dbReference type="ChEBI" id="CHEBI:30616"/>
    </ligand>
</feature>
<dbReference type="GO" id="GO:0045121">
    <property type="term" value="C:membrane raft"/>
    <property type="evidence" value="ECO:0007669"/>
    <property type="project" value="UniProtKB-SubCell"/>
</dbReference>
<feature type="disulfide bond" evidence="22">
    <location>
        <begin position="32"/>
        <end position="64"/>
    </location>
</feature>
<feature type="region of interest" description="Disordered" evidence="25">
    <location>
        <begin position="207"/>
        <end position="233"/>
    </location>
</feature>
<evidence type="ECO:0000256" key="8">
    <source>
        <dbReference type="ARBA" id="ARBA00022679"/>
    </source>
</evidence>
<protein>
    <recommendedName>
        <fullName evidence="5 19">TGF-beta receptor type-2</fullName>
        <shortName evidence="19">TGFR-2</shortName>
        <ecNumber evidence="4 19">2.7.11.30</ecNumber>
    </recommendedName>
    <alternativeName>
        <fullName evidence="17 19">TGF-beta type II receptor</fullName>
    </alternativeName>
    <alternativeName>
        <fullName evidence="18 19">Transforming growth factor-beta receptor type II</fullName>
    </alternativeName>
</protein>
<dbReference type="InterPro" id="IPR015013">
    <property type="entry name" value="Transforming_GF_b_rcpt_2_ecto"/>
</dbReference>
<dbReference type="GO" id="GO:0005524">
    <property type="term" value="F:ATP binding"/>
    <property type="evidence" value="ECO:0007669"/>
    <property type="project" value="UniProtKB-UniRule"/>
</dbReference>
<keyword evidence="11 19" id="KW-0547">Nucleotide-binding</keyword>
<keyword evidence="19 24" id="KW-0460">Magnesium</keyword>
<evidence type="ECO:0000256" key="3">
    <source>
        <dbReference type="ARBA" id="ARBA00009605"/>
    </source>
</evidence>
<dbReference type="GO" id="GO:0005886">
    <property type="term" value="C:plasma membrane"/>
    <property type="evidence" value="ECO:0007669"/>
    <property type="project" value="UniProtKB-SubCell"/>
</dbReference>
<keyword evidence="19 24" id="KW-0479">Metal-binding</keyword>
<keyword evidence="19" id="KW-0053">Apoptosis</keyword>
<keyword evidence="19" id="KW-1003">Cell membrane</keyword>
<dbReference type="GeneTree" id="ENSGT00940000164835"/>
<dbReference type="GO" id="GO:0030154">
    <property type="term" value="P:cell differentiation"/>
    <property type="evidence" value="ECO:0007669"/>
    <property type="project" value="UniProtKB-KW"/>
</dbReference>
<evidence type="ECO:0000313" key="27">
    <source>
        <dbReference type="Ensembl" id="ENSSPAP00000008805.1"/>
    </source>
</evidence>
<evidence type="ECO:0000256" key="24">
    <source>
        <dbReference type="RuleBase" id="RU361271"/>
    </source>
</evidence>
<evidence type="ECO:0000256" key="19">
    <source>
        <dbReference type="PIRNR" id="PIRNR037393"/>
    </source>
</evidence>
<evidence type="ECO:0000256" key="20">
    <source>
        <dbReference type="PIRSR" id="PIRSR037393-1"/>
    </source>
</evidence>
<keyword evidence="8 19" id="KW-0808">Transferase</keyword>
<feature type="disulfide bond" evidence="22">
    <location>
        <begin position="57"/>
        <end position="81"/>
    </location>
</feature>
<dbReference type="CDD" id="cd23538">
    <property type="entry name" value="TFP_LU_ECD_TGFR2"/>
    <property type="match status" value="1"/>
</dbReference>
<dbReference type="GO" id="GO:0005026">
    <property type="term" value="F:transforming growth factor beta receptor activity, type II"/>
    <property type="evidence" value="ECO:0007669"/>
    <property type="project" value="UniProtKB-UniRule"/>
</dbReference>
<dbReference type="GO" id="GO:0071363">
    <property type="term" value="P:cellular response to growth factor stimulus"/>
    <property type="evidence" value="ECO:0007669"/>
    <property type="project" value="TreeGrafter"/>
</dbReference>
<dbReference type="InterPro" id="IPR017194">
    <property type="entry name" value="Transform_growth_fac-b_typ-2"/>
</dbReference>
<dbReference type="Gene3D" id="3.30.200.20">
    <property type="entry name" value="Phosphorylase Kinase, domain 1"/>
    <property type="match status" value="1"/>
</dbReference>
<feature type="compositionally biased region" description="Acidic residues" evidence="25">
    <location>
        <begin position="552"/>
        <end position="587"/>
    </location>
</feature>
<dbReference type="InterPro" id="IPR008271">
    <property type="entry name" value="Ser/Thr_kinase_AS"/>
</dbReference>
<comment type="subcellular location">
    <subcellularLocation>
        <location evidence="19">Cell membrane</location>
    </subcellularLocation>
    <subcellularLocation>
        <location evidence="1">Membrane raft</location>
    </subcellularLocation>
    <subcellularLocation>
        <location evidence="2 24">Membrane</location>
        <topology evidence="2 24">Single-pass type I membrane protein</topology>
    </subcellularLocation>
</comment>
<keyword evidence="16 19" id="KW-0675">Receptor</keyword>
<keyword evidence="6 19" id="KW-0723">Serine/threonine-protein kinase</keyword>
<feature type="disulfide bond" evidence="22">
    <location>
        <begin position="104"/>
        <end position="119"/>
    </location>
</feature>
<dbReference type="Ensembl" id="ENSSPAT00000008965.1">
    <property type="protein sequence ID" value="ENSSPAP00000008805.1"/>
    <property type="gene ID" value="ENSSPAG00000006712.1"/>
</dbReference>
<feature type="disulfide bond" evidence="22">
    <location>
        <begin position="35"/>
        <end position="51"/>
    </location>
</feature>
<dbReference type="InterPro" id="IPR000719">
    <property type="entry name" value="Prot_kinase_dom"/>
</dbReference>
<dbReference type="PROSITE" id="PS50011">
    <property type="entry name" value="PROTEIN_KINASE_DOM"/>
    <property type="match status" value="1"/>
</dbReference>
<accession>A0A3B4ZKE8</accession>
<evidence type="ECO:0000256" key="4">
    <source>
        <dbReference type="ARBA" id="ARBA00012401"/>
    </source>
</evidence>
<evidence type="ECO:0000256" key="11">
    <source>
        <dbReference type="ARBA" id="ARBA00022741"/>
    </source>
</evidence>
<feature type="compositionally biased region" description="Basic and acidic residues" evidence="25">
    <location>
        <begin position="208"/>
        <end position="224"/>
    </location>
</feature>
<dbReference type="InterPro" id="IPR017441">
    <property type="entry name" value="Protein_kinase_ATP_BS"/>
</dbReference>
<dbReference type="GO" id="GO:0006915">
    <property type="term" value="P:apoptotic process"/>
    <property type="evidence" value="ECO:0007669"/>
    <property type="project" value="UniProtKB-KW"/>
</dbReference>
<keyword evidence="13 19" id="KW-0067">ATP-binding</keyword>
<keyword evidence="15 19" id="KW-0472">Membrane</keyword>
<evidence type="ECO:0000256" key="2">
    <source>
        <dbReference type="ARBA" id="ARBA00004479"/>
    </source>
</evidence>
<organism evidence="27">
    <name type="scientific">Stegastes partitus</name>
    <name type="common">bicolor damselfish</name>
    <dbReference type="NCBI Taxonomy" id="144197"/>
    <lineage>
        <taxon>Eukaryota</taxon>
        <taxon>Metazoa</taxon>
        <taxon>Chordata</taxon>
        <taxon>Craniata</taxon>
        <taxon>Vertebrata</taxon>
        <taxon>Euteleostomi</taxon>
        <taxon>Actinopterygii</taxon>
        <taxon>Neopterygii</taxon>
        <taxon>Teleostei</taxon>
        <taxon>Neoteleostei</taxon>
        <taxon>Acanthomorphata</taxon>
        <taxon>Ovalentaria</taxon>
        <taxon>Pomacentridae</taxon>
        <taxon>Stegastes</taxon>
    </lineage>
</organism>
<keyword evidence="10" id="KW-0732">Signal</keyword>
<keyword evidence="14" id="KW-1133">Transmembrane helix</keyword>
<comment type="catalytic activity">
    <reaction evidence="19 24">
        <text>L-threonyl-[receptor-protein] + ATP = O-phospho-L-threonyl-[receptor-protein] + ADP + H(+)</text>
        <dbReference type="Rhea" id="RHEA:44880"/>
        <dbReference type="Rhea" id="RHEA-COMP:11024"/>
        <dbReference type="Rhea" id="RHEA-COMP:11025"/>
        <dbReference type="ChEBI" id="CHEBI:15378"/>
        <dbReference type="ChEBI" id="CHEBI:30013"/>
        <dbReference type="ChEBI" id="CHEBI:30616"/>
        <dbReference type="ChEBI" id="CHEBI:61977"/>
        <dbReference type="ChEBI" id="CHEBI:456216"/>
        <dbReference type="EC" id="2.7.11.30"/>
    </reaction>
</comment>
<evidence type="ECO:0000256" key="5">
    <source>
        <dbReference type="ARBA" id="ARBA00017567"/>
    </source>
</evidence>
<evidence type="ECO:0000256" key="17">
    <source>
        <dbReference type="ARBA" id="ARBA00032053"/>
    </source>
</evidence>
<evidence type="ECO:0000259" key="26">
    <source>
        <dbReference type="PROSITE" id="PS50011"/>
    </source>
</evidence>
<dbReference type="Gene3D" id="1.10.510.10">
    <property type="entry name" value="Transferase(Phosphotransferase) domain 1"/>
    <property type="match status" value="1"/>
</dbReference>
<dbReference type="PANTHER" id="PTHR23255:SF51">
    <property type="entry name" value="TGF-BETA RECEPTOR TYPE-2"/>
    <property type="match status" value="1"/>
</dbReference>
<name>A0A3B4ZKE8_9TELE</name>
<evidence type="ECO:0000256" key="13">
    <source>
        <dbReference type="ARBA" id="ARBA00022840"/>
    </source>
</evidence>
<dbReference type="SUPFAM" id="SSF56112">
    <property type="entry name" value="Protein kinase-like (PK-like)"/>
    <property type="match status" value="1"/>
</dbReference>
<feature type="domain" description="Protein kinase" evidence="26">
    <location>
        <begin position="247"/>
        <end position="549"/>
    </location>
</feature>
<dbReference type="AlphaFoldDB" id="A0A3B4ZKE8"/>
<evidence type="ECO:0000256" key="22">
    <source>
        <dbReference type="PIRSR" id="PIRSR037393-3"/>
    </source>
</evidence>
<dbReference type="PRINTS" id="PR00653">
    <property type="entry name" value="ACTIVIN2R"/>
</dbReference>
<keyword evidence="7 19" id="KW-0341">Growth regulation</keyword>
<dbReference type="PROSITE" id="PS00108">
    <property type="entry name" value="PROTEIN_KINASE_ST"/>
    <property type="match status" value="1"/>
</dbReference>
<dbReference type="PROSITE" id="PS00107">
    <property type="entry name" value="PROTEIN_KINASE_ATP"/>
    <property type="match status" value="1"/>
</dbReference>
<keyword evidence="19 24" id="KW-0464">Manganese</keyword>
<dbReference type="Gene3D" id="2.10.60.10">
    <property type="entry name" value="CD59"/>
    <property type="match status" value="1"/>
</dbReference>
<keyword evidence="19" id="KW-0221">Differentiation</keyword>
<evidence type="ECO:0000256" key="14">
    <source>
        <dbReference type="ARBA" id="ARBA00022989"/>
    </source>
</evidence>
<evidence type="ECO:0000256" key="18">
    <source>
        <dbReference type="ARBA" id="ARBA00033122"/>
    </source>
</evidence>
<evidence type="ECO:0000256" key="23">
    <source>
        <dbReference type="PROSITE-ProRule" id="PRU10141"/>
    </source>
</evidence>
<dbReference type="CDD" id="cd14055">
    <property type="entry name" value="STKc_TGFbR2_like"/>
    <property type="match status" value="1"/>
</dbReference>
<comment type="similarity">
    <text evidence="3 19 24">Belongs to the protein kinase superfamily. TKL Ser/Thr protein kinase family. TGFB receptor subfamily.</text>
</comment>
<dbReference type="InterPro" id="IPR000333">
    <property type="entry name" value="TGFB_receptor"/>
</dbReference>
<feature type="binding site" evidence="21">
    <location>
        <begin position="253"/>
        <end position="261"/>
    </location>
    <ligand>
        <name>ATP</name>
        <dbReference type="ChEBI" id="CHEBI:30616"/>
    </ligand>
</feature>
<evidence type="ECO:0000256" key="15">
    <source>
        <dbReference type="ARBA" id="ARBA00023136"/>
    </source>
</evidence>
<reference evidence="27" key="1">
    <citation type="submission" date="2023-09" db="UniProtKB">
        <authorList>
            <consortium name="Ensembl"/>
        </authorList>
    </citation>
    <scope>IDENTIFICATION</scope>
</reference>
<dbReference type="GO" id="GO:0043235">
    <property type="term" value="C:receptor complex"/>
    <property type="evidence" value="ECO:0007669"/>
    <property type="project" value="InterPro"/>
</dbReference>
<dbReference type="EC" id="2.7.11.30" evidence="4 19"/>